<dbReference type="PANTHER" id="PTHR35010:SF2">
    <property type="entry name" value="BLL4672 PROTEIN"/>
    <property type="match status" value="1"/>
</dbReference>
<accession>A0A8J3U178</accession>
<evidence type="ECO:0000313" key="3">
    <source>
        <dbReference type="Proteomes" id="UP000622547"/>
    </source>
</evidence>
<organism evidence="2 3">
    <name type="scientific">Planotetraspora phitsanulokensis</name>
    <dbReference type="NCBI Taxonomy" id="575192"/>
    <lineage>
        <taxon>Bacteria</taxon>
        <taxon>Bacillati</taxon>
        <taxon>Actinomycetota</taxon>
        <taxon>Actinomycetes</taxon>
        <taxon>Streptosporangiales</taxon>
        <taxon>Streptosporangiaceae</taxon>
        <taxon>Planotetraspora</taxon>
    </lineage>
</organism>
<feature type="domain" description="HTH cro/C1-type" evidence="1">
    <location>
        <begin position="12"/>
        <end position="59"/>
    </location>
</feature>
<dbReference type="InterPro" id="IPR041413">
    <property type="entry name" value="MLTR_LBD"/>
</dbReference>
<proteinExistence type="predicted"/>
<dbReference type="Pfam" id="PF13560">
    <property type="entry name" value="HTH_31"/>
    <property type="match status" value="1"/>
</dbReference>
<dbReference type="PANTHER" id="PTHR35010">
    <property type="entry name" value="BLL4672 PROTEIN-RELATED"/>
    <property type="match status" value="1"/>
</dbReference>
<gene>
    <name evidence="2" type="ORF">Pph01_14620</name>
</gene>
<reference evidence="2 3" key="1">
    <citation type="submission" date="2021-01" db="EMBL/GenBank/DDBJ databases">
        <title>Whole genome shotgun sequence of Planotetraspora phitsanulokensis NBRC 104273.</title>
        <authorList>
            <person name="Komaki H."/>
            <person name="Tamura T."/>
        </authorList>
    </citation>
    <scope>NUCLEOTIDE SEQUENCE [LARGE SCALE GENOMIC DNA]</scope>
    <source>
        <strain evidence="2 3">NBRC 104273</strain>
    </source>
</reference>
<comment type="caution">
    <text evidence="2">The sequence shown here is derived from an EMBL/GenBank/DDBJ whole genome shotgun (WGS) entry which is preliminary data.</text>
</comment>
<dbReference type="Proteomes" id="UP000622547">
    <property type="component" value="Unassembled WGS sequence"/>
</dbReference>
<dbReference type="EMBL" id="BOOP01000004">
    <property type="protein sequence ID" value="GII36459.1"/>
    <property type="molecule type" value="Genomic_DNA"/>
</dbReference>
<dbReference type="SMART" id="SM00530">
    <property type="entry name" value="HTH_XRE"/>
    <property type="match status" value="1"/>
</dbReference>
<evidence type="ECO:0000313" key="2">
    <source>
        <dbReference type="EMBL" id="GII36459.1"/>
    </source>
</evidence>
<keyword evidence="3" id="KW-1185">Reference proteome</keyword>
<sequence length="255" mass="29097">MPDGGDLRRTPGLRRDEVALLAGVSLDYYTRLEQGKQCRPSEQVLDALAQVFHLDREATEHLHHLARARPGDRGIDGEDTQVDPYVLRLMNEWDHGLANVLNRRTDVLARNWLSAALAEGFTHTDNFMRMLFLSPQARTYWPEWEQEACSMVAHLRAVMGADHDDPSLLQLVEEVSAGSEDFRRMWARHDVRFRRHDVVRLRHRLVGEVTLRIEMFSVDSAPGQRLCTLQAAPGSPSEEALAKVSAMRPREPAFR</sequence>
<evidence type="ECO:0000259" key="1">
    <source>
        <dbReference type="PROSITE" id="PS50943"/>
    </source>
</evidence>
<dbReference type="Pfam" id="PF17765">
    <property type="entry name" value="MLTR_LBD"/>
    <property type="match status" value="1"/>
</dbReference>
<dbReference type="GO" id="GO:0003677">
    <property type="term" value="F:DNA binding"/>
    <property type="evidence" value="ECO:0007669"/>
    <property type="project" value="InterPro"/>
</dbReference>
<dbReference type="CDD" id="cd00093">
    <property type="entry name" value="HTH_XRE"/>
    <property type="match status" value="1"/>
</dbReference>
<name>A0A8J3U178_9ACTN</name>
<dbReference type="Gene3D" id="3.30.450.180">
    <property type="match status" value="1"/>
</dbReference>
<dbReference type="Gene3D" id="1.10.260.40">
    <property type="entry name" value="lambda repressor-like DNA-binding domains"/>
    <property type="match status" value="1"/>
</dbReference>
<dbReference type="AlphaFoldDB" id="A0A8J3U178"/>
<dbReference type="PROSITE" id="PS50943">
    <property type="entry name" value="HTH_CROC1"/>
    <property type="match status" value="1"/>
</dbReference>
<dbReference type="InterPro" id="IPR010982">
    <property type="entry name" value="Lambda_DNA-bd_dom_sf"/>
</dbReference>
<protein>
    <submittedName>
        <fullName evidence="2">Transcriptional regulator</fullName>
    </submittedName>
</protein>
<dbReference type="SUPFAM" id="SSF47413">
    <property type="entry name" value="lambda repressor-like DNA-binding domains"/>
    <property type="match status" value="1"/>
</dbReference>
<dbReference type="InterPro" id="IPR001387">
    <property type="entry name" value="Cro/C1-type_HTH"/>
</dbReference>